<evidence type="ECO:0000313" key="3">
    <source>
        <dbReference type="Proteomes" id="UP000685013"/>
    </source>
</evidence>
<evidence type="ECO:0000313" key="2">
    <source>
        <dbReference type="EMBL" id="KAG6603970.1"/>
    </source>
</evidence>
<evidence type="ECO:0000256" key="1">
    <source>
        <dbReference type="SAM" id="MobiDB-lite"/>
    </source>
</evidence>
<keyword evidence="3" id="KW-1185">Reference proteome</keyword>
<dbReference type="AlphaFoldDB" id="A0AAV6NZB5"/>
<organism evidence="2 3">
    <name type="scientific">Cucurbita argyrosperma subsp. sororia</name>
    <dbReference type="NCBI Taxonomy" id="37648"/>
    <lineage>
        <taxon>Eukaryota</taxon>
        <taxon>Viridiplantae</taxon>
        <taxon>Streptophyta</taxon>
        <taxon>Embryophyta</taxon>
        <taxon>Tracheophyta</taxon>
        <taxon>Spermatophyta</taxon>
        <taxon>Magnoliopsida</taxon>
        <taxon>eudicotyledons</taxon>
        <taxon>Gunneridae</taxon>
        <taxon>Pentapetalae</taxon>
        <taxon>rosids</taxon>
        <taxon>fabids</taxon>
        <taxon>Cucurbitales</taxon>
        <taxon>Cucurbitaceae</taxon>
        <taxon>Cucurbiteae</taxon>
        <taxon>Cucurbita</taxon>
    </lineage>
</organism>
<dbReference type="EMBL" id="JAGKQH010000003">
    <property type="protein sequence ID" value="KAG6603970.1"/>
    <property type="molecule type" value="Genomic_DNA"/>
</dbReference>
<proteinExistence type="predicted"/>
<protein>
    <submittedName>
        <fullName evidence="2">Uncharacterized protein</fullName>
    </submittedName>
</protein>
<reference evidence="2 3" key="1">
    <citation type="journal article" date="2021" name="Hortic Res">
        <title>The domestication of Cucurbita argyrosperma as revealed by the genome of its wild relative.</title>
        <authorList>
            <person name="Barrera-Redondo J."/>
            <person name="Sanchez-de la Vega G."/>
            <person name="Aguirre-Liguori J.A."/>
            <person name="Castellanos-Morales G."/>
            <person name="Gutierrez-Guerrero Y.T."/>
            <person name="Aguirre-Dugua X."/>
            <person name="Aguirre-Planter E."/>
            <person name="Tenaillon M.I."/>
            <person name="Lira-Saade R."/>
            <person name="Eguiarte L.E."/>
        </authorList>
    </citation>
    <scope>NUCLEOTIDE SEQUENCE [LARGE SCALE GENOMIC DNA]</scope>
    <source>
        <strain evidence="2">JBR-2021</strain>
    </source>
</reference>
<feature type="non-terminal residue" evidence="2">
    <location>
        <position position="1"/>
    </location>
</feature>
<dbReference type="Proteomes" id="UP000685013">
    <property type="component" value="Chromosome 3"/>
</dbReference>
<comment type="caution">
    <text evidence="2">The sequence shown here is derived from an EMBL/GenBank/DDBJ whole genome shotgun (WGS) entry which is preliminary data.</text>
</comment>
<name>A0AAV6NZB5_9ROSI</name>
<feature type="region of interest" description="Disordered" evidence="1">
    <location>
        <begin position="1"/>
        <end position="20"/>
    </location>
</feature>
<accession>A0AAV6NZB5</accession>
<gene>
    <name evidence="2" type="ORF">SDJN03_04579</name>
</gene>
<sequence>MNGSGSMRRRRERRRSDERRAVAVADIRGTRTLLSQRPRHADDGHARSFSERNVSICSNPASREILRQFSKISFGSSCMKTGEGPFYGGGG</sequence>